<evidence type="ECO:0000256" key="4">
    <source>
        <dbReference type="ARBA" id="ARBA00022475"/>
    </source>
</evidence>
<evidence type="ECO:0000313" key="10">
    <source>
        <dbReference type="Proteomes" id="UP000006764"/>
    </source>
</evidence>
<dbReference type="OrthoDB" id="9775735at2"/>
<dbReference type="HOGENOM" id="CLU_010118_5_0_6"/>
<keyword evidence="3" id="KW-0813">Transport</keyword>
<accession>A0A0B4XNT9</accession>
<feature type="transmembrane region" description="Helical" evidence="8">
    <location>
        <begin position="40"/>
        <end position="62"/>
    </location>
</feature>
<evidence type="ECO:0000256" key="7">
    <source>
        <dbReference type="ARBA" id="ARBA00023136"/>
    </source>
</evidence>
<feature type="transmembrane region" description="Helical" evidence="8">
    <location>
        <begin position="258"/>
        <end position="278"/>
    </location>
</feature>
<dbReference type="AlphaFoldDB" id="A0A0B4XNT9"/>
<sequence length="540" mass="59449">MLARQRVYLISASIIILLVIAGAIWPAQFAATAGLILDRLSYYFGWFYLLAIFVFIVFLLFLAFGRYGKTRLGPQDSTPDYSFFSWISMLLSAGFGVGLVFYGMAEPMQHYLTPPHALAEASSPEAVELAMRYSFFHWGVNQWAAFALVGLIIAFFQFRKDRPGLVSNMVEPVLRKVRYQKPILNALDVLAVVATVMGIATSIGLGVLQINSGMSSVFGLPSTFWTKLAILGAMFAVYTVSSYSGLDRGIKWLSNLNVGVALLLMLYLLVTGPTVYIIDGFVNGMAGYLGNFIELSLTLPPADKSGWMNEFTVFYWAWVIAWSPFVGTFIARISRGRTIQEFVIGVMVVPPLFACIWIAIFGGYALFLETNAVAPLASAVADDVASGLFAMYDALPGSLFLSSISLFLIFTFLVTSADSATYIVAQMTDEGSLDPPLYKRLSWGVLISAICITLIAASGLRGLQSASLLVALPFAIVLFMIMIVLLRELADDRRQMLLDLYHRADGTPVGGDIFEADEICELSVEERIKRRMKVTNPRLK</sequence>
<evidence type="ECO:0000256" key="1">
    <source>
        <dbReference type="ARBA" id="ARBA00004651"/>
    </source>
</evidence>
<name>A0A0B4XNT9_9GAMM</name>
<evidence type="ECO:0000256" key="8">
    <source>
        <dbReference type="SAM" id="Phobius"/>
    </source>
</evidence>
<keyword evidence="4" id="KW-1003">Cell membrane</keyword>
<dbReference type="PANTHER" id="PTHR30047">
    <property type="entry name" value="HIGH-AFFINITY CHOLINE TRANSPORT PROTEIN-RELATED"/>
    <property type="match status" value="1"/>
</dbReference>
<feature type="transmembrane region" description="Helical" evidence="8">
    <location>
        <begin position="83"/>
        <end position="105"/>
    </location>
</feature>
<feature type="transmembrane region" description="Helical" evidence="8">
    <location>
        <begin position="466"/>
        <end position="486"/>
    </location>
</feature>
<evidence type="ECO:0000256" key="6">
    <source>
        <dbReference type="ARBA" id="ARBA00022989"/>
    </source>
</evidence>
<organism evidence="9 10">
    <name type="scientific">Isoalcanivorax pacificus W11-5</name>
    <dbReference type="NCBI Taxonomy" id="391936"/>
    <lineage>
        <taxon>Bacteria</taxon>
        <taxon>Pseudomonadati</taxon>
        <taxon>Pseudomonadota</taxon>
        <taxon>Gammaproteobacteria</taxon>
        <taxon>Oceanospirillales</taxon>
        <taxon>Alcanivoracaceae</taxon>
        <taxon>Isoalcanivorax</taxon>
    </lineage>
</organism>
<dbReference type="InterPro" id="IPR000060">
    <property type="entry name" value="BCCT_transptr"/>
</dbReference>
<reference evidence="9 10" key="1">
    <citation type="journal article" date="2012" name="J. Bacteriol.">
        <title>Genome sequence of an alkane-degrading bacterium, Alcanivorax pacificus type strain W11-5, isolated from deep sea sediment.</title>
        <authorList>
            <person name="Lai Q."/>
            <person name="Shao Z."/>
        </authorList>
    </citation>
    <scope>NUCLEOTIDE SEQUENCE [LARGE SCALE GENOMIC DNA]</scope>
    <source>
        <strain evidence="9 10">W11-5</strain>
    </source>
</reference>
<dbReference type="Pfam" id="PF02028">
    <property type="entry name" value="BCCT"/>
    <property type="match status" value="1"/>
</dbReference>
<dbReference type="RefSeq" id="WP_008736865.1">
    <property type="nucleotide sequence ID" value="NZ_CP004387.1"/>
</dbReference>
<keyword evidence="10" id="KW-1185">Reference proteome</keyword>
<keyword evidence="7 8" id="KW-0472">Membrane</keyword>
<gene>
    <name evidence="9" type="ORF">S7S_11845</name>
</gene>
<feature type="transmembrane region" description="Helical" evidence="8">
    <location>
        <begin position="437"/>
        <end position="460"/>
    </location>
</feature>
<dbReference type="GO" id="GO:0005886">
    <property type="term" value="C:plasma membrane"/>
    <property type="evidence" value="ECO:0007669"/>
    <property type="project" value="UniProtKB-SubCell"/>
</dbReference>
<keyword evidence="6 8" id="KW-1133">Transmembrane helix</keyword>
<comment type="similarity">
    <text evidence="2">Belongs to the BCCT transporter (TC 2.A.15) family.</text>
</comment>
<comment type="subcellular location">
    <subcellularLocation>
        <location evidence="1">Cell membrane</location>
        <topology evidence="1">Multi-pass membrane protein</topology>
    </subcellularLocation>
</comment>
<feature type="transmembrane region" description="Helical" evidence="8">
    <location>
        <begin position="228"/>
        <end position="246"/>
    </location>
</feature>
<dbReference type="KEGG" id="apac:S7S_11845"/>
<evidence type="ECO:0000256" key="5">
    <source>
        <dbReference type="ARBA" id="ARBA00022692"/>
    </source>
</evidence>
<dbReference type="EMBL" id="CP004387">
    <property type="protein sequence ID" value="AJD48781.1"/>
    <property type="molecule type" value="Genomic_DNA"/>
</dbReference>
<dbReference type="NCBIfam" id="TIGR00842">
    <property type="entry name" value="bcct"/>
    <property type="match status" value="1"/>
</dbReference>
<keyword evidence="5 8" id="KW-0812">Transmembrane</keyword>
<feature type="transmembrane region" description="Helical" evidence="8">
    <location>
        <begin position="7"/>
        <end position="28"/>
    </location>
</feature>
<proteinExistence type="inferred from homology"/>
<feature type="transmembrane region" description="Helical" evidence="8">
    <location>
        <begin position="399"/>
        <end position="425"/>
    </location>
</feature>
<feature type="transmembrane region" description="Helical" evidence="8">
    <location>
        <begin position="135"/>
        <end position="156"/>
    </location>
</feature>
<dbReference type="Proteomes" id="UP000006764">
    <property type="component" value="Chromosome"/>
</dbReference>
<dbReference type="STRING" id="391936.S7S_11845"/>
<evidence type="ECO:0000313" key="9">
    <source>
        <dbReference type="EMBL" id="AJD48781.1"/>
    </source>
</evidence>
<protein>
    <submittedName>
        <fullName evidence="9">Choline/carnitine/betaine transport</fullName>
    </submittedName>
</protein>
<feature type="transmembrane region" description="Helical" evidence="8">
    <location>
        <begin position="343"/>
        <end position="367"/>
    </location>
</feature>
<evidence type="ECO:0000256" key="3">
    <source>
        <dbReference type="ARBA" id="ARBA00022448"/>
    </source>
</evidence>
<feature type="transmembrane region" description="Helical" evidence="8">
    <location>
        <begin position="313"/>
        <end position="331"/>
    </location>
</feature>
<dbReference type="GO" id="GO:0022857">
    <property type="term" value="F:transmembrane transporter activity"/>
    <property type="evidence" value="ECO:0007669"/>
    <property type="project" value="InterPro"/>
</dbReference>
<dbReference type="PANTHER" id="PTHR30047:SF7">
    <property type="entry name" value="HIGH-AFFINITY CHOLINE TRANSPORT PROTEIN"/>
    <property type="match status" value="1"/>
</dbReference>
<evidence type="ECO:0000256" key="2">
    <source>
        <dbReference type="ARBA" id="ARBA00005658"/>
    </source>
</evidence>
<feature type="transmembrane region" description="Helical" evidence="8">
    <location>
        <begin position="183"/>
        <end position="208"/>
    </location>
</feature>